<dbReference type="Pfam" id="PF24758">
    <property type="entry name" value="LRR_At5g56370"/>
    <property type="match status" value="1"/>
</dbReference>
<dbReference type="Gene3D" id="3.80.10.10">
    <property type="entry name" value="Ribonuclease Inhibitor"/>
    <property type="match status" value="1"/>
</dbReference>
<feature type="domain" description="F-box" evidence="1">
    <location>
        <begin position="11"/>
        <end position="59"/>
    </location>
</feature>
<reference evidence="2 4" key="1">
    <citation type="journal article" date="2011" name="Nature">
        <title>The Medicago genome provides insight into the evolution of rhizobial symbioses.</title>
        <authorList>
            <person name="Young N.D."/>
            <person name="Debelle F."/>
            <person name="Oldroyd G.E."/>
            <person name="Geurts R."/>
            <person name="Cannon S.B."/>
            <person name="Udvardi M.K."/>
            <person name="Benedito V.A."/>
            <person name="Mayer K.F."/>
            <person name="Gouzy J."/>
            <person name="Schoof H."/>
            <person name="Van de Peer Y."/>
            <person name="Proost S."/>
            <person name="Cook D.R."/>
            <person name="Meyers B.C."/>
            <person name="Spannagl M."/>
            <person name="Cheung F."/>
            <person name="De Mita S."/>
            <person name="Krishnakumar V."/>
            <person name="Gundlach H."/>
            <person name="Zhou S."/>
            <person name="Mudge J."/>
            <person name="Bharti A.K."/>
            <person name="Murray J.D."/>
            <person name="Naoumkina M.A."/>
            <person name="Rosen B."/>
            <person name="Silverstein K.A."/>
            <person name="Tang H."/>
            <person name="Rombauts S."/>
            <person name="Zhao P.X."/>
            <person name="Zhou P."/>
            <person name="Barbe V."/>
            <person name="Bardou P."/>
            <person name="Bechner M."/>
            <person name="Bellec A."/>
            <person name="Berger A."/>
            <person name="Berges H."/>
            <person name="Bidwell S."/>
            <person name="Bisseling T."/>
            <person name="Choisne N."/>
            <person name="Couloux A."/>
            <person name="Denny R."/>
            <person name="Deshpande S."/>
            <person name="Dai X."/>
            <person name="Doyle J.J."/>
            <person name="Dudez A.M."/>
            <person name="Farmer A.D."/>
            <person name="Fouteau S."/>
            <person name="Franken C."/>
            <person name="Gibelin C."/>
            <person name="Gish J."/>
            <person name="Goldstein S."/>
            <person name="Gonzalez A.J."/>
            <person name="Green P.J."/>
            <person name="Hallab A."/>
            <person name="Hartog M."/>
            <person name="Hua A."/>
            <person name="Humphray S.J."/>
            <person name="Jeong D.H."/>
            <person name="Jing Y."/>
            <person name="Jocker A."/>
            <person name="Kenton S.M."/>
            <person name="Kim D.J."/>
            <person name="Klee K."/>
            <person name="Lai H."/>
            <person name="Lang C."/>
            <person name="Lin S."/>
            <person name="Macmil S.L."/>
            <person name="Magdelenat G."/>
            <person name="Matthews L."/>
            <person name="McCorrison J."/>
            <person name="Monaghan E.L."/>
            <person name="Mun J.H."/>
            <person name="Najar F.Z."/>
            <person name="Nicholson C."/>
            <person name="Noirot C."/>
            <person name="O'Bleness M."/>
            <person name="Paule C.R."/>
            <person name="Poulain J."/>
            <person name="Prion F."/>
            <person name="Qin B."/>
            <person name="Qu C."/>
            <person name="Retzel E.F."/>
            <person name="Riddle C."/>
            <person name="Sallet E."/>
            <person name="Samain S."/>
            <person name="Samson N."/>
            <person name="Sanders I."/>
            <person name="Saurat O."/>
            <person name="Scarpelli C."/>
            <person name="Schiex T."/>
            <person name="Segurens B."/>
            <person name="Severin A.J."/>
            <person name="Sherrier D.J."/>
            <person name="Shi R."/>
            <person name="Sims S."/>
            <person name="Singer S.R."/>
            <person name="Sinharoy S."/>
            <person name="Sterck L."/>
            <person name="Viollet A."/>
            <person name="Wang B.B."/>
            <person name="Wang K."/>
            <person name="Wang M."/>
            <person name="Wang X."/>
            <person name="Warfsmann J."/>
            <person name="Weissenbach J."/>
            <person name="White D.D."/>
            <person name="White J.D."/>
            <person name="Wiley G.B."/>
            <person name="Wincker P."/>
            <person name="Xing Y."/>
            <person name="Yang L."/>
            <person name="Yao Z."/>
            <person name="Ying F."/>
            <person name="Zhai J."/>
            <person name="Zhou L."/>
            <person name="Zuber A."/>
            <person name="Denarie J."/>
            <person name="Dixon R.A."/>
            <person name="May G.D."/>
            <person name="Schwartz D.C."/>
            <person name="Rogers J."/>
            <person name="Quetier F."/>
            <person name="Town C.D."/>
            <person name="Roe B.A."/>
        </authorList>
    </citation>
    <scope>NUCLEOTIDE SEQUENCE [LARGE SCALE GENOMIC DNA]</scope>
    <source>
        <strain evidence="2">A17</strain>
        <strain evidence="3 4">cv. Jemalong A17</strain>
    </source>
</reference>
<dbReference type="SUPFAM" id="SSF81383">
    <property type="entry name" value="F-box domain"/>
    <property type="match status" value="1"/>
</dbReference>
<dbReference type="SMART" id="SM00256">
    <property type="entry name" value="FBOX"/>
    <property type="match status" value="1"/>
</dbReference>
<dbReference type="STRING" id="3880.A0A072TS12"/>
<dbReference type="KEGG" id="mtr:25502615"/>
<organism evidence="2 4">
    <name type="scientific">Medicago truncatula</name>
    <name type="common">Barrel medic</name>
    <name type="synonym">Medicago tribuloides</name>
    <dbReference type="NCBI Taxonomy" id="3880"/>
    <lineage>
        <taxon>Eukaryota</taxon>
        <taxon>Viridiplantae</taxon>
        <taxon>Streptophyta</taxon>
        <taxon>Embryophyta</taxon>
        <taxon>Tracheophyta</taxon>
        <taxon>Spermatophyta</taxon>
        <taxon>Magnoliopsida</taxon>
        <taxon>eudicotyledons</taxon>
        <taxon>Gunneridae</taxon>
        <taxon>Pentapetalae</taxon>
        <taxon>rosids</taxon>
        <taxon>fabids</taxon>
        <taxon>Fabales</taxon>
        <taxon>Fabaceae</taxon>
        <taxon>Papilionoideae</taxon>
        <taxon>50 kb inversion clade</taxon>
        <taxon>NPAAA clade</taxon>
        <taxon>Hologalegina</taxon>
        <taxon>IRL clade</taxon>
        <taxon>Trifolieae</taxon>
        <taxon>Medicago</taxon>
    </lineage>
</organism>
<dbReference type="InterPro" id="IPR032675">
    <property type="entry name" value="LRR_dom_sf"/>
</dbReference>
<evidence type="ECO:0000313" key="3">
    <source>
        <dbReference type="EnsemblPlants" id="KEH19643"/>
    </source>
</evidence>
<dbReference type="EnsemblPlants" id="KEH19643">
    <property type="protein sequence ID" value="KEH19643"/>
    <property type="gene ID" value="MTR_8g465650"/>
</dbReference>
<dbReference type="InterPro" id="IPR001810">
    <property type="entry name" value="F-box_dom"/>
</dbReference>
<dbReference type="InterPro" id="IPR055411">
    <property type="entry name" value="LRR_FXL15/At3g58940/PEG3-like"/>
</dbReference>
<name>A0A072TS12_MEDTR</name>
<dbReference type="CDD" id="cd22160">
    <property type="entry name" value="F-box_AtFBL13-like"/>
    <property type="match status" value="1"/>
</dbReference>
<dbReference type="InterPro" id="IPR053781">
    <property type="entry name" value="F-box_AtFBL13-like"/>
</dbReference>
<dbReference type="HOGENOM" id="CLU_010721_2_0_1"/>
<dbReference type="InterPro" id="IPR036047">
    <property type="entry name" value="F-box-like_dom_sf"/>
</dbReference>
<evidence type="ECO:0000259" key="1">
    <source>
        <dbReference type="PROSITE" id="PS50181"/>
    </source>
</evidence>
<dbReference type="EMBL" id="CM001224">
    <property type="protein sequence ID" value="KEH19643.1"/>
    <property type="molecule type" value="Genomic_DNA"/>
</dbReference>
<dbReference type="SUPFAM" id="SSF52047">
    <property type="entry name" value="RNI-like"/>
    <property type="match status" value="1"/>
</dbReference>
<evidence type="ECO:0000313" key="4">
    <source>
        <dbReference type="Proteomes" id="UP000002051"/>
    </source>
</evidence>
<reference evidence="3" key="3">
    <citation type="submission" date="2015-04" db="UniProtKB">
        <authorList>
            <consortium name="EnsemblPlants"/>
        </authorList>
    </citation>
    <scope>IDENTIFICATION</scope>
    <source>
        <strain evidence="3">cv. Jemalong A17</strain>
    </source>
</reference>
<dbReference type="Gene3D" id="1.20.1280.50">
    <property type="match status" value="1"/>
</dbReference>
<sequence>MERQNKRVVDTDRLSDLPDHVLLHIIESMNIKQSVQTCVLSKRWKDLWKHLTNLKFHHSYPDNSDMFCKFVSQILSGRNHYIPLHSLDFEHEDCIDFEPKTTLLEVMRYAASSHNMQQLTVYARIRKISDLELPPSIFYSRSLTYLKLGFWQIYGSNSGKTTIPKLLNLPSLKTLHLRCLTFTTSDDGRAEPFSACNMLDTLVIICCYLQENAQVLCISNSNVSSLTVGSNYVYDEAHNYNVVLCTPKLTSLTASGRPTFEAPSTHGLPFLEEVNIDYTYPYRPCEDSIMISWLQLLANVKIMTLHFKTLVEILCILKMGAQPPCFVRLKSLKVELKSNDDISNGIVRKIVKILLRNSPPAKVDIIRKG</sequence>
<reference evidence="2 4" key="2">
    <citation type="journal article" date="2014" name="BMC Genomics">
        <title>An improved genome release (version Mt4.0) for the model legume Medicago truncatula.</title>
        <authorList>
            <person name="Tang H."/>
            <person name="Krishnakumar V."/>
            <person name="Bidwell S."/>
            <person name="Rosen B."/>
            <person name="Chan A."/>
            <person name="Zhou S."/>
            <person name="Gentzbittel L."/>
            <person name="Childs K.L."/>
            <person name="Yandell M."/>
            <person name="Gundlach H."/>
            <person name="Mayer K.F."/>
            <person name="Schwartz D.C."/>
            <person name="Town C.D."/>
        </authorList>
    </citation>
    <scope>GENOME REANNOTATION</scope>
    <source>
        <strain evidence="2">A17</strain>
        <strain evidence="3 4">cv. Jemalong A17</strain>
    </source>
</reference>
<accession>A0A072TS12</accession>
<dbReference type="OrthoDB" id="1434552at2759"/>
<keyword evidence="4" id="KW-1185">Reference proteome</keyword>
<evidence type="ECO:0000313" key="2">
    <source>
        <dbReference type="EMBL" id="KEH19643.1"/>
    </source>
</evidence>
<gene>
    <name evidence="3" type="primary">25502615</name>
    <name evidence="2" type="ordered locus">MTR_8g465650</name>
</gene>
<dbReference type="PROSITE" id="PS50181">
    <property type="entry name" value="FBOX"/>
    <property type="match status" value="1"/>
</dbReference>
<dbReference type="Pfam" id="PF00646">
    <property type="entry name" value="F-box"/>
    <property type="match status" value="1"/>
</dbReference>
<dbReference type="PANTHER" id="PTHR32212">
    <property type="entry name" value="CYCLIN-LIKE F-BOX"/>
    <property type="match status" value="1"/>
</dbReference>
<protein>
    <submittedName>
        <fullName evidence="2">F-box/RNI/FBD-like domain protein</fullName>
    </submittedName>
</protein>
<dbReference type="PANTHER" id="PTHR32212:SF267">
    <property type="entry name" value="F-BOX_RNI_FBD-LIKE DOMAIN PROTEIN"/>
    <property type="match status" value="1"/>
</dbReference>
<dbReference type="Proteomes" id="UP000002051">
    <property type="component" value="Chromosome 8"/>
</dbReference>
<dbReference type="AlphaFoldDB" id="A0A072TS12"/>
<proteinExistence type="predicted"/>